<evidence type="ECO:0000313" key="2">
    <source>
        <dbReference type="EMBL" id="XBO48118.1"/>
    </source>
</evidence>
<sequence>MRNLIKKSSLAVASVALCAAIITGCKSEPDYKAVRQQVMDLHDKVMGDGEKAVKNKMVLDTLAKVKLKELKLGKPDLDTTEEKRNISLLITKLTKADDNMMDWMHNFQPDIEGKSNAEAVKYFQGEMTKIKKLDDEYKQALDESDAYLKKFNLKPASEEAEHDHSKH</sequence>
<reference evidence="2" key="1">
    <citation type="submission" date="2024-05" db="EMBL/GenBank/DDBJ databases">
        <authorList>
            <person name="Kim S."/>
            <person name="Heo J."/>
            <person name="Choi H."/>
            <person name="Choi Y."/>
            <person name="Kwon S.-W."/>
            <person name="Kim Y."/>
        </authorList>
    </citation>
    <scope>NUCLEOTIDE SEQUENCE</scope>
    <source>
        <strain evidence="2">KACC 23697</strain>
    </source>
</reference>
<dbReference type="PROSITE" id="PS51257">
    <property type="entry name" value="PROKAR_LIPOPROTEIN"/>
    <property type="match status" value="1"/>
</dbReference>
<evidence type="ECO:0008006" key="3">
    <source>
        <dbReference type="Google" id="ProtNLM"/>
    </source>
</evidence>
<accession>A0AAU7K5X6</accession>
<dbReference type="AlphaFoldDB" id="A0AAU7K5X6"/>
<name>A0AAU7K5X6_9SPHI</name>
<organism evidence="2">
    <name type="scientific">Pedobacter sp. KACC 23697</name>
    <dbReference type="NCBI Taxonomy" id="3149230"/>
    <lineage>
        <taxon>Bacteria</taxon>
        <taxon>Pseudomonadati</taxon>
        <taxon>Bacteroidota</taxon>
        <taxon>Sphingobacteriia</taxon>
        <taxon>Sphingobacteriales</taxon>
        <taxon>Sphingobacteriaceae</taxon>
        <taxon>Pedobacter</taxon>
    </lineage>
</organism>
<gene>
    <name evidence="2" type="ORF">ABEG20_00710</name>
</gene>
<feature type="signal peptide" evidence="1">
    <location>
        <begin position="1"/>
        <end position="19"/>
    </location>
</feature>
<keyword evidence="1" id="KW-0732">Signal</keyword>
<proteinExistence type="predicted"/>
<feature type="chain" id="PRO_5043694676" description="Lipoprotein" evidence="1">
    <location>
        <begin position="20"/>
        <end position="167"/>
    </location>
</feature>
<evidence type="ECO:0000256" key="1">
    <source>
        <dbReference type="SAM" id="SignalP"/>
    </source>
</evidence>
<protein>
    <recommendedName>
        <fullName evidence="3">Lipoprotein</fullName>
    </recommendedName>
</protein>
<dbReference type="EMBL" id="CP157485">
    <property type="protein sequence ID" value="XBO48118.1"/>
    <property type="molecule type" value="Genomic_DNA"/>
</dbReference>
<dbReference type="RefSeq" id="WP_406825507.1">
    <property type="nucleotide sequence ID" value="NZ_CP157485.1"/>
</dbReference>